<dbReference type="PANTHER" id="PTHR31973">
    <property type="entry name" value="POLYPROTEIN, PUTATIVE-RELATED"/>
    <property type="match status" value="1"/>
</dbReference>
<evidence type="ECO:0000313" key="8">
    <source>
        <dbReference type="Proteomes" id="UP001152523"/>
    </source>
</evidence>
<dbReference type="PANTHER" id="PTHR31973:SF187">
    <property type="entry name" value="MUTATOR TRANSPOSASE MUDRA PROTEIN"/>
    <property type="match status" value="1"/>
</dbReference>
<protein>
    <recommendedName>
        <fullName evidence="6">SWIM-type domain-containing protein</fullName>
    </recommendedName>
</protein>
<feature type="domain" description="SWIM-type" evidence="6">
    <location>
        <begin position="66"/>
        <end position="98"/>
    </location>
</feature>
<organism evidence="7 8">
    <name type="scientific">Cuscuta epithymum</name>
    <dbReference type="NCBI Taxonomy" id="186058"/>
    <lineage>
        <taxon>Eukaryota</taxon>
        <taxon>Viridiplantae</taxon>
        <taxon>Streptophyta</taxon>
        <taxon>Embryophyta</taxon>
        <taxon>Tracheophyta</taxon>
        <taxon>Spermatophyta</taxon>
        <taxon>Magnoliopsida</taxon>
        <taxon>eudicotyledons</taxon>
        <taxon>Gunneridae</taxon>
        <taxon>Pentapetalae</taxon>
        <taxon>asterids</taxon>
        <taxon>lamiids</taxon>
        <taxon>Solanales</taxon>
        <taxon>Convolvulaceae</taxon>
        <taxon>Cuscuteae</taxon>
        <taxon>Cuscuta</taxon>
        <taxon>Cuscuta subgen. Cuscuta</taxon>
    </lineage>
</organism>
<evidence type="ECO:0000256" key="3">
    <source>
        <dbReference type="ARBA" id="ARBA00022833"/>
    </source>
</evidence>
<accession>A0AAV0FDR2</accession>
<sequence length="291" mass="32581">MIIRMSFLMMKIMYDRKLESSTWDESGVVPRVAKTLALYKEKQSDFVTHPLGEGTFSVRKFIGQHWTLNLNHHECDCCEWQVTRIPCVHTVHLISHLRLPLAQFCSPFLSVKAYKSSYESNIKPISHETDWPEGIEFLLPPTLSRAPGRPKHKRIKGHDENETQPKNMKKCCKCLSFGHNKRSCQGGPIKGGANTSSAVRGAGKASGRGVGKVIGRGVGRGAGKGRERVVRKGGWKGNQKRKGCFIKHNCTLFLSCSFLSCYNQSGTCSLLKHSCTFFAHCKDVLFLLQVL</sequence>
<dbReference type="PROSITE" id="PS50966">
    <property type="entry name" value="ZF_SWIM"/>
    <property type="match status" value="1"/>
</dbReference>
<comment type="caution">
    <text evidence="7">The sequence shown here is derived from an EMBL/GenBank/DDBJ whole genome shotgun (WGS) entry which is preliminary data.</text>
</comment>
<reference evidence="7" key="1">
    <citation type="submission" date="2022-07" db="EMBL/GenBank/DDBJ databases">
        <authorList>
            <person name="Macas J."/>
            <person name="Novak P."/>
            <person name="Neumann P."/>
        </authorList>
    </citation>
    <scope>NUCLEOTIDE SEQUENCE</scope>
</reference>
<dbReference type="AlphaFoldDB" id="A0AAV0FDR2"/>
<keyword evidence="1" id="KW-0479">Metal-binding</keyword>
<feature type="region of interest" description="Disordered" evidence="5">
    <location>
        <begin position="194"/>
        <end position="229"/>
    </location>
</feature>
<dbReference type="GO" id="GO:0008270">
    <property type="term" value="F:zinc ion binding"/>
    <property type="evidence" value="ECO:0007669"/>
    <property type="project" value="UniProtKB-KW"/>
</dbReference>
<dbReference type="InterPro" id="IPR006564">
    <property type="entry name" value="Znf_PMZ"/>
</dbReference>
<evidence type="ECO:0000256" key="1">
    <source>
        <dbReference type="ARBA" id="ARBA00022723"/>
    </source>
</evidence>
<keyword evidence="8" id="KW-1185">Reference proteome</keyword>
<dbReference type="EMBL" id="CAMAPF010000977">
    <property type="protein sequence ID" value="CAH9133647.1"/>
    <property type="molecule type" value="Genomic_DNA"/>
</dbReference>
<dbReference type="InterPro" id="IPR007527">
    <property type="entry name" value="Znf_SWIM"/>
</dbReference>
<feature type="region of interest" description="Disordered" evidence="5">
    <location>
        <begin position="142"/>
        <end position="165"/>
    </location>
</feature>
<keyword evidence="3" id="KW-0862">Zinc</keyword>
<evidence type="ECO:0000256" key="5">
    <source>
        <dbReference type="SAM" id="MobiDB-lite"/>
    </source>
</evidence>
<name>A0AAV0FDR2_9ASTE</name>
<feature type="compositionally biased region" description="Gly residues" evidence="5">
    <location>
        <begin position="204"/>
        <end position="222"/>
    </location>
</feature>
<dbReference type="Proteomes" id="UP001152523">
    <property type="component" value="Unassembled WGS sequence"/>
</dbReference>
<evidence type="ECO:0000256" key="2">
    <source>
        <dbReference type="ARBA" id="ARBA00022771"/>
    </source>
</evidence>
<dbReference type="Pfam" id="PF04434">
    <property type="entry name" value="SWIM"/>
    <property type="match status" value="1"/>
</dbReference>
<evidence type="ECO:0000313" key="7">
    <source>
        <dbReference type="EMBL" id="CAH9133647.1"/>
    </source>
</evidence>
<proteinExistence type="predicted"/>
<gene>
    <name evidence="7" type="ORF">CEPIT_LOCUS33103</name>
</gene>
<evidence type="ECO:0000259" key="6">
    <source>
        <dbReference type="PROSITE" id="PS50966"/>
    </source>
</evidence>
<dbReference type="SMART" id="SM00575">
    <property type="entry name" value="ZnF_PMZ"/>
    <property type="match status" value="1"/>
</dbReference>
<keyword evidence="2 4" id="KW-0863">Zinc-finger</keyword>
<evidence type="ECO:0000256" key="4">
    <source>
        <dbReference type="PROSITE-ProRule" id="PRU00325"/>
    </source>
</evidence>